<dbReference type="AlphaFoldDB" id="F0RK96"/>
<dbReference type="Proteomes" id="UP000007718">
    <property type="component" value="Chromosome"/>
</dbReference>
<accession>F0RK96</accession>
<dbReference type="STRING" id="693977.Deipr_0487"/>
<protein>
    <recommendedName>
        <fullName evidence="3">DUF4403 family protein</fullName>
    </recommendedName>
</protein>
<dbReference type="InterPro" id="IPR025515">
    <property type="entry name" value="DUF4403"/>
</dbReference>
<gene>
    <name evidence="1" type="ordered locus">Deipr_0487</name>
</gene>
<evidence type="ECO:0000313" key="1">
    <source>
        <dbReference type="EMBL" id="ADY25655.1"/>
    </source>
</evidence>
<reference evidence="1 2" key="2">
    <citation type="journal article" date="2012" name="Stand. Genomic Sci.">
        <title>Complete genome sequence of the orange-red pigmented, radioresistant Deinococcus proteolyticus type strain (MRP(T)).</title>
        <authorList>
            <person name="Copeland A."/>
            <person name="Zeytun A."/>
            <person name="Yassawong M."/>
            <person name="Nolan M."/>
            <person name="Lucas S."/>
            <person name="Hammon N."/>
            <person name="Deshpande S."/>
            <person name="Cheng J.F."/>
            <person name="Han C."/>
            <person name="Tapia R."/>
            <person name="Goodwin L.A."/>
            <person name="Pitluck S."/>
            <person name="Mavromatis K."/>
            <person name="Liolios K."/>
            <person name="Pagani I."/>
            <person name="Ivanova N."/>
            <person name="Mikhailova N."/>
            <person name="Pati A."/>
            <person name="Chen A."/>
            <person name="Palaniappan K."/>
            <person name="Land M."/>
            <person name="Hauser L."/>
            <person name="Jeffries C.D."/>
            <person name="Brambilla E.M."/>
            <person name="Rohde M."/>
            <person name="Sikorski J."/>
            <person name="Pukall R."/>
            <person name="Goker M."/>
            <person name="Detter J.C."/>
            <person name="Woyke T."/>
            <person name="Bristow J."/>
            <person name="Eisen J.A."/>
            <person name="Markowitz V."/>
            <person name="Hugenholtz P."/>
            <person name="Kyrpides N.C."/>
            <person name="Klenk H.P."/>
            <person name="Lapidus A."/>
        </authorList>
    </citation>
    <scope>NUCLEOTIDE SEQUENCE [LARGE SCALE GENOMIC DNA]</scope>
    <source>
        <strain evidence="2">ATCC 35074 / DSM 20540 / JCM 6276 / NBRC 101906 / NCIMB 13154 / VKM Ac-1939 / CCM 2703 / MRP</strain>
    </source>
</reference>
<sequence>MAGQPAVTLRRTLAVLLVGAALGGAGVVWKVSFPRDDLTPPPPASPTQAAPLPLSSLSLPVAVPLSGIREAVNARIPREFARVQQDQRVLGGRAGIHIRGAVVRAGDIRIVPSDSADTLELEVPLSARFSVRPELSGASWAGRLESTLTRDFGGEATVRLKVKPYIQPDWEAGAQVSGELRWTDPLAVELVPGTRLSVAALAESAVRAQLTRVTQEVARAVRESAALRSRAEQLWGQVGQPWPLPLEGSGVGPAYAQVMPQSLTVAGLGLRDDALHLTLQAEGYLRAELGQPPLVRPASAPLPALQTSPQPAPGELHLRVPILLPFAELSSLATAAAQRELLALRLPGGTLAPRVQLDRLEVTGQPAQQRLTLTARLTLSGLGLRQSVTADISGRPWLRPGGRTVTLENVQVATRDEGLSSRLLGLLADARLEEYLARSARFDLGPRLDGLEDSLAARLPYSPLPGLRLRGDVGELRLDDLRVTGQGLQVTAAADGALDVLVDAGQLPGRP</sequence>
<organism evidence="1 2">
    <name type="scientific">Deinococcus proteolyticus (strain ATCC 35074 / DSM 20540 / JCM 6276 / NBRC 101906 / NCIMB 13154 / VKM Ac-1939 / CCM 2703 / MRP)</name>
    <dbReference type="NCBI Taxonomy" id="693977"/>
    <lineage>
        <taxon>Bacteria</taxon>
        <taxon>Thermotogati</taxon>
        <taxon>Deinococcota</taxon>
        <taxon>Deinococci</taxon>
        <taxon>Deinococcales</taxon>
        <taxon>Deinococcaceae</taxon>
        <taxon>Deinococcus</taxon>
    </lineage>
</organism>
<evidence type="ECO:0000313" key="2">
    <source>
        <dbReference type="Proteomes" id="UP000007718"/>
    </source>
</evidence>
<reference evidence="2" key="1">
    <citation type="submission" date="2011-02" db="EMBL/GenBank/DDBJ databases">
        <title>The complete sequence of chromosome of Deinococcus proteolyticus DSM 20540.</title>
        <authorList>
            <consortium name="US DOE Joint Genome Institute (JGI-PGF)"/>
            <person name="Lucas S."/>
            <person name="Copeland A."/>
            <person name="Lapidus A."/>
            <person name="Bruce D."/>
            <person name="Goodwin L."/>
            <person name="Pitluck S."/>
            <person name="Kyrpides N."/>
            <person name="Mavromatis K."/>
            <person name="Pagani I."/>
            <person name="Ivanova N."/>
            <person name="Ovchinnikova G."/>
            <person name="Zeytun A."/>
            <person name="Detter J.C."/>
            <person name="Han C."/>
            <person name="Land M."/>
            <person name="Hauser L."/>
            <person name="Markowitz V."/>
            <person name="Cheng J.-F."/>
            <person name="Hugenholtz P."/>
            <person name="Woyke T."/>
            <person name="Wu D."/>
            <person name="Pukall R."/>
            <person name="Steenblock K."/>
            <person name="Brambilla E."/>
            <person name="Klenk H.-P."/>
            <person name="Eisen J.A."/>
        </authorList>
    </citation>
    <scope>NUCLEOTIDE SEQUENCE [LARGE SCALE GENOMIC DNA]</scope>
    <source>
        <strain evidence="2">ATCC 35074 / DSM 20540 / JCM 6276 / NBRC 101906 / NCIMB 13154 / VKM Ac-1939 / CCM 2703 / MRP</strain>
    </source>
</reference>
<keyword evidence="2" id="KW-1185">Reference proteome</keyword>
<dbReference type="KEGG" id="dpt:Deipr_0487"/>
<dbReference type="HOGENOM" id="CLU_605091_0_0_0"/>
<evidence type="ECO:0008006" key="3">
    <source>
        <dbReference type="Google" id="ProtNLM"/>
    </source>
</evidence>
<proteinExistence type="predicted"/>
<name>F0RK96_DEIPM</name>
<dbReference type="Pfam" id="PF14356">
    <property type="entry name" value="DUF4403"/>
    <property type="match status" value="1"/>
</dbReference>
<dbReference type="EMBL" id="CP002536">
    <property type="protein sequence ID" value="ADY25655.1"/>
    <property type="molecule type" value="Genomic_DNA"/>
</dbReference>
<dbReference type="eggNOG" id="ENOG503353M">
    <property type="taxonomic scope" value="Bacteria"/>
</dbReference>